<gene>
    <name evidence="1" type="ORF">XD54_1813</name>
</gene>
<proteinExistence type="predicted"/>
<dbReference type="GeneID" id="8095663"/>
<dbReference type="Proteomes" id="UP000053911">
    <property type="component" value="Unassembled WGS sequence"/>
</dbReference>
<organism evidence="1 2">
    <name type="scientific">Thermococcus sibiricus</name>
    <dbReference type="NCBI Taxonomy" id="172049"/>
    <lineage>
        <taxon>Archaea</taxon>
        <taxon>Methanobacteriati</taxon>
        <taxon>Methanobacteriota</taxon>
        <taxon>Thermococci</taxon>
        <taxon>Thermococcales</taxon>
        <taxon>Thermococcaceae</taxon>
        <taxon>Thermococcus</taxon>
    </lineage>
</organism>
<accession>A0A117L168</accession>
<protein>
    <submittedName>
        <fullName evidence="1">Uncharacterized protein</fullName>
    </submittedName>
</protein>
<evidence type="ECO:0000313" key="1">
    <source>
        <dbReference type="EMBL" id="KUK16896.1"/>
    </source>
</evidence>
<dbReference type="PATRIC" id="fig|172049.5.peg.1912"/>
<dbReference type="OMA" id="EPYWDFL"/>
<name>A0A117L168_9EURY</name>
<comment type="caution">
    <text evidence="1">The sequence shown here is derived from an EMBL/GenBank/DDBJ whole genome shotgun (WGS) entry which is preliminary data.</text>
</comment>
<dbReference type="RefSeq" id="WP_015848960.1">
    <property type="nucleotide sequence ID" value="NZ_LGFD01000050.1"/>
</dbReference>
<evidence type="ECO:0000313" key="2">
    <source>
        <dbReference type="Proteomes" id="UP000053911"/>
    </source>
</evidence>
<dbReference type="AlphaFoldDB" id="A0A117L168"/>
<reference evidence="2" key="1">
    <citation type="journal article" date="2015" name="MBio">
        <title>Genome-Resolved Metagenomic Analysis Reveals Roles for Candidate Phyla and Other Microbial Community Members in Biogeochemical Transformations in Oil Reservoirs.</title>
        <authorList>
            <person name="Hu P."/>
            <person name="Tom L."/>
            <person name="Singh A."/>
            <person name="Thomas B.C."/>
            <person name="Baker B.J."/>
            <person name="Piceno Y.M."/>
            <person name="Andersen G.L."/>
            <person name="Banfield J.F."/>
        </authorList>
    </citation>
    <scope>NUCLEOTIDE SEQUENCE [LARGE SCALE GENOMIC DNA]</scope>
</reference>
<dbReference type="EMBL" id="LGFD01000050">
    <property type="protein sequence ID" value="KUK16896.1"/>
    <property type="molecule type" value="Genomic_DNA"/>
</dbReference>
<sequence length="95" mass="11420">MKTEIKRFKITKGDERVKVAWKLIREIAKFSHSGPFWKFLEENFGIKEKDVKEIMRFLEEAGELELHRSIDGKRLYVSTLKDIKDNPIKLDRWLK</sequence>